<dbReference type="InterPro" id="IPR015191">
    <property type="entry name" value="SelB_WHD4"/>
</dbReference>
<dbReference type="InterPro" id="IPR050055">
    <property type="entry name" value="EF-Tu_GTPase"/>
</dbReference>
<dbReference type="SUPFAM" id="SSF52540">
    <property type="entry name" value="P-loop containing nucleoside triphosphate hydrolases"/>
    <property type="match status" value="1"/>
</dbReference>
<evidence type="ECO:0000313" key="4">
    <source>
        <dbReference type="EMBL" id="QDO90317.1"/>
    </source>
</evidence>
<dbReference type="InterPro" id="IPR036388">
    <property type="entry name" value="WH-like_DNA-bd_sf"/>
</dbReference>
<dbReference type="OrthoDB" id="9803139at2"/>
<dbReference type="Gene3D" id="1.10.10.10">
    <property type="entry name" value="Winged helix-like DNA-binding domain superfamily/Winged helix DNA-binding domain"/>
    <property type="match status" value="1"/>
</dbReference>
<dbReference type="AlphaFoldDB" id="A0A516GFM7"/>
<name>A0A516GFM7_9MICO</name>
<dbReference type="Gene3D" id="1.10.10.2770">
    <property type="match status" value="1"/>
</dbReference>
<dbReference type="GO" id="GO:0003924">
    <property type="term" value="F:GTPase activity"/>
    <property type="evidence" value="ECO:0007669"/>
    <property type="project" value="InterPro"/>
</dbReference>
<dbReference type="Gene3D" id="2.40.30.10">
    <property type="entry name" value="Translation factors"/>
    <property type="match status" value="1"/>
</dbReference>
<dbReference type="GO" id="GO:0003723">
    <property type="term" value="F:RNA binding"/>
    <property type="evidence" value="ECO:0007669"/>
    <property type="project" value="InterPro"/>
</dbReference>
<keyword evidence="1" id="KW-0547">Nucleotide-binding</keyword>
<sequence length="650" mass="68844">MLATAGHVDHGKSTLVRALTGRDPDRLGEEKSRGLSIELGFAWTQLPGGADVAFVDVPGHQRFVATTLSGLGPSAAVVFVVAADQGWQAQSSEHLAAVRALGIRDGLLVLTRCDLADPERVDAVRVEASRHLAGAGLALPACTVSAATGEGIEDLRVALDDLVGRMPAPDPQAPARLWCDRSFTISGAGTVVTGTLGAGTLHTGDRLTLLSGEQSREVVVRGLQSEDQPHDVVGPVSRVAVNLRRTETDVAGRSSVLVTPGAYAEAQVIDVSLEPVDTGLGHSRQERATPPTEAILHVGTAAQPAHVRPLMGAGDGDAPVSGTVVEVSYARITTEVSLPWHVGDLAILRDPGDRRLWSLRILDVDPLPLRRRGAGRRRAAELAGDGGRRATELAGDGAATTEADSTPHFAATMTRVRSRSAEHPSVLSRLCLPEPTGAVRVGQWWVDPDALTLWSARLSRFVRDHHEQQPLSHGVPVAEAGRELDLPDHLRPSTDGGTLPHDLSPLVPDLVRHLAQDTGLTISGGRVRAPGSGGLGAAEEAVASLEDRLRQEPFAAPERDELASLGLGTTELAAAARADRLLRLPGDIILLPDGPARAMRELAALEQPFTLSAARQALDTTRRVAVPLLEHLDSRGWTRRTDGQLRQVVR</sequence>
<dbReference type="PROSITE" id="PS51722">
    <property type="entry name" value="G_TR_2"/>
    <property type="match status" value="1"/>
</dbReference>
<dbReference type="InterPro" id="IPR027417">
    <property type="entry name" value="P-loop_NTPase"/>
</dbReference>
<dbReference type="SUPFAM" id="SSF50447">
    <property type="entry name" value="Translation proteins"/>
    <property type="match status" value="1"/>
</dbReference>
<dbReference type="PANTHER" id="PTHR43721:SF22">
    <property type="entry name" value="ELONGATION FACTOR TU, MITOCHONDRIAL"/>
    <property type="match status" value="1"/>
</dbReference>
<organism evidence="4 5">
    <name type="scientific">Ornithinimicrobium ciconiae</name>
    <dbReference type="NCBI Taxonomy" id="2594265"/>
    <lineage>
        <taxon>Bacteria</taxon>
        <taxon>Bacillati</taxon>
        <taxon>Actinomycetota</taxon>
        <taxon>Actinomycetes</taxon>
        <taxon>Micrococcales</taxon>
        <taxon>Ornithinimicrobiaceae</taxon>
        <taxon>Ornithinimicrobium</taxon>
    </lineage>
</organism>
<dbReference type="InterPro" id="IPR000795">
    <property type="entry name" value="T_Tr_GTP-bd_dom"/>
</dbReference>
<evidence type="ECO:0000256" key="1">
    <source>
        <dbReference type="ARBA" id="ARBA00023134"/>
    </source>
</evidence>
<proteinExistence type="predicted"/>
<dbReference type="Pfam" id="PF00009">
    <property type="entry name" value="GTP_EFTU"/>
    <property type="match status" value="1"/>
</dbReference>
<protein>
    <submittedName>
        <fullName evidence="4">Translation elongation factor</fullName>
    </submittedName>
</protein>
<dbReference type="GO" id="GO:0003746">
    <property type="term" value="F:translation elongation factor activity"/>
    <property type="evidence" value="ECO:0007669"/>
    <property type="project" value="UniProtKB-KW"/>
</dbReference>
<dbReference type="PANTHER" id="PTHR43721">
    <property type="entry name" value="ELONGATION FACTOR TU-RELATED"/>
    <property type="match status" value="1"/>
</dbReference>
<reference evidence="4 5" key="1">
    <citation type="submission" date="2019-07" db="EMBL/GenBank/DDBJ databases">
        <title>complete genome sequencing of Ornithinimicrobium sp. H23M54.</title>
        <authorList>
            <person name="Bae J.-W."/>
            <person name="Lee S.-Y."/>
        </authorList>
    </citation>
    <scope>NUCLEOTIDE SEQUENCE [LARGE SCALE GENOMIC DNA]</scope>
    <source>
        <strain evidence="4 5">H23M54</strain>
    </source>
</reference>
<keyword evidence="5" id="KW-1185">Reference proteome</keyword>
<dbReference type="InterPro" id="IPR009000">
    <property type="entry name" value="Transl_B-barrel_sf"/>
</dbReference>
<dbReference type="EMBL" id="CP041616">
    <property type="protein sequence ID" value="QDO90317.1"/>
    <property type="molecule type" value="Genomic_DNA"/>
</dbReference>
<accession>A0A516GFM7</accession>
<dbReference type="GO" id="GO:0005525">
    <property type="term" value="F:GTP binding"/>
    <property type="evidence" value="ECO:0007669"/>
    <property type="project" value="UniProtKB-KW"/>
</dbReference>
<feature type="domain" description="Tr-type G" evidence="3">
    <location>
        <begin position="1"/>
        <end position="170"/>
    </location>
</feature>
<keyword evidence="4" id="KW-0251">Elongation factor</keyword>
<evidence type="ECO:0000259" key="3">
    <source>
        <dbReference type="PROSITE" id="PS51722"/>
    </source>
</evidence>
<keyword evidence="4" id="KW-0648">Protein biosynthesis</keyword>
<dbReference type="GO" id="GO:0005829">
    <property type="term" value="C:cytosol"/>
    <property type="evidence" value="ECO:0007669"/>
    <property type="project" value="TreeGrafter"/>
</dbReference>
<evidence type="ECO:0000256" key="2">
    <source>
        <dbReference type="SAM" id="MobiDB-lite"/>
    </source>
</evidence>
<dbReference type="InterPro" id="IPR036390">
    <property type="entry name" value="WH_DNA-bd_sf"/>
</dbReference>
<dbReference type="Proteomes" id="UP000315395">
    <property type="component" value="Chromosome"/>
</dbReference>
<evidence type="ECO:0000313" key="5">
    <source>
        <dbReference type="Proteomes" id="UP000315395"/>
    </source>
</evidence>
<dbReference type="GO" id="GO:0001514">
    <property type="term" value="P:selenocysteine incorporation"/>
    <property type="evidence" value="ECO:0007669"/>
    <property type="project" value="InterPro"/>
</dbReference>
<dbReference type="Gene3D" id="3.40.50.300">
    <property type="entry name" value="P-loop containing nucleotide triphosphate hydrolases"/>
    <property type="match status" value="1"/>
</dbReference>
<keyword evidence="1" id="KW-0342">GTP-binding</keyword>
<feature type="region of interest" description="Disordered" evidence="2">
    <location>
        <begin position="373"/>
        <end position="403"/>
    </location>
</feature>
<dbReference type="KEGG" id="orz:FNH13_09170"/>
<dbReference type="SUPFAM" id="SSF46785">
    <property type="entry name" value="Winged helix' DNA-binding domain"/>
    <property type="match status" value="1"/>
</dbReference>
<dbReference type="Pfam" id="PF09107">
    <property type="entry name" value="WHD_3rd_SelB"/>
    <property type="match status" value="1"/>
</dbReference>
<gene>
    <name evidence="4" type="ORF">FNH13_09170</name>
</gene>